<accession>A0A1B7MRC1</accession>
<reference evidence="1 2" key="1">
    <citation type="submission" date="2016-06" db="EMBL/GenBank/DDBJ databases">
        <title>Comparative genomics of the ectomycorrhizal sister species Rhizopogon vinicolor and Rhizopogon vesiculosus (Basidiomycota: Boletales) reveals a divergence of the mating type B locus.</title>
        <authorList>
            <consortium name="DOE Joint Genome Institute"/>
            <person name="Mujic A.B."/>
            <person name="Kuo A."/>
            <person name="Tritt A."/>
            <person name="Lipzen A."/>
            <person name="Chen C."/>
            <person name="Johnson J."/>
            <person name="Sharma A."/>
            <person name="Barry K."/>
            <person name="Grigoriev I.V."/>
            <person name="Spatafora J.W."/>
        </authorList>
    </citation>
    <scope>NUCLEOTIDE SEQUENCE [LARGE SCALE GENOMIC DNA]</scope>
    <source>
        <strain evidence="1 2">AM-OR11-026</strain>
    </source>
</reference>
<dbReference type="InParanoid" id="A0A1B7MRC1"/>
<organism evidence="1 2">
    <name type="scientific">Rhizopogon vinicolor AM-OR11-026</name>
    <dbReference type="NCBI Taxonomy" id="1314800"/>
    <lineage>
        <taxon>Eukaryota</taxon>
        <taxon>Fungi</taxon>
        <taxon>Dikarya</taxon>
        <taxon>Basidiomycota</taxon>
        <taxon>Agaricomycotina</taxon>
        <taxon>Agaricomycetes</taxon>
        <taxon>Agaricomycetidae</taxon>
        <taxon>Boletales</taxon>
        <taxon>Suillineae</taxon>
        <taxon>Rhizopogonaceae</taxon>
        <taxon>Rhizopogon</taxon>
    </lineage>
</organism>
<gene>
    <name evidence="1" type="ORF">K503DRAFT_392219</name>
</gene>
<proteinExistence type="predicted"/>
<dbReference type="Proteomes" id="UP000092154">
    <property type="component" value="Unassembled WGS sequence"/>
</dbReference>
<name>A0A1B7MRC1_9AGAM</name>
<evidence type="ECO:0000313" key="2">
    <source>
        <dbReference type="Proteomes" id="UP000092154"/>
    </source>
</evidence>
<protein>
    <submittedName>
        <fullName evidence="1">Uncharacterized protein</fullName>
    </submittedName>
</protein>
<sequence>MVCRLGRHLNTNFEQHLHPSNIRRPRSSKCSLADTLSPSKLQASSFKLRAQARLVAIMISSLAMLMVPWPCGTASECEICSFEQLNRR</sequence>
<dbReference type="EMBL" id="KV448526">
    <property type="protein sequence ID" value="OAX35159.1"/>
    <property type="molecule type" value="Genomic_DNA"/>
</dbReference>
<dbReference type="AlphaFoldDB" id="A0A1B7MRC1"/>
<evidence type="ECO:0000313" key="1">
    <source>
        <dbReference type="EMBL" id="OAX35159.1"/>
    </source>
</evidence>
<keyword evidence="2" id="KW-1185">Reference proteome</keyword>